<dbReference type="InterPro" id="IPR008930">
    <property type="entry name" value="Terpenoid_cyclase/PrenylTrfase"/>
</dbReference>
<feature type="domain" description="Alpha-2-macroglobulin bait region" evidence="7">
    <location>
        <begin position="952"/>
        <end position="1099"/>
    </location>
</feature>
<dbReference type="SMART" id="SM01419">
    <property type="entry name" value="Thiol-ester_cl"/>
    <property type="match status" value="1"/>
</dbReference>
<dbReference type="InterPro" id="IPR047565">
    <property type="entry name" value="Alpha-macroglob_thiol-ester_cl"/>
</dbReference>
<organism evidence="9 10">
    <name type="scientific">Rubellimicrobium mesophilum DSM 19309</name>
    <dbReference type="NCBI Taxonomy" id="442562"/>
    <lineage>
        <taxon>Bacteria</taxon>
        <taxon>Pseudomonadati</taxon>
        <taxon>Pseudomonadota</taxon>
        <taxon>Alphaproteobacteria</taxon>
        <taxon>Rhodobacterales</taxon>
        <taxon>Roseobacteraceae</taxon>
        <taxon>Rubellimicrobium</taxon>
    </lineage>
</organism>
<dbReference type="SMART" id="SM01359">
    <property type="entry name" value="A2M_N_2"/>
    <property type="match status" value="1"/>
</dbReference>
<evidence type="ECO:0000256" key="4">
    <source>
        <dbReference type="ARBA" id="ARBA00023157"/>
    </source>
</evidence>
<dbReference type="InterPro" id="IPR049120">
    <property type="entry name" value="A2M_bMG2"/>
</dbReference>
<dbReference type="STRING" id="442562.Rumeso_03190"/>
<dbReference type="CDD" id="cd02891">
    <property type="entry name" value="A2M_like"/>
    <property type="match status" value="1"/>
</dbReference>
<keyword evidence="4" id="KW-1015">Disulfide bond</keyword>
<dbReference type="SMART" id="SM01360">
    <property type="entry name" value="A2M"/>
    <property type="match status" value="1"/>
</dbReference>
<dbReference type="Pfam" id="PF07703">
    <property type="entry name" value="A2M_BRD"/>
    <property type="match status" value="1"/>
</dbReference>
<dbReference type="InterPro" id="IPR041203">
    <property type="entry name" value="Bact_A2M_MG5"/>
</dbReference>
<keyword evidence="10" id="KW-1185">Reference proteome</keyword>
<dbReference type="Gene3D" id="1.50.10.20">
    <property type="match status" value="1"/>
</dbReference>
<name>A0A017HNB8_9RHOB</name>
<dbReference type="GO" id="GO:0006508">
    <property type="term" value="P:proteolysis"/>
    <property type="evidence" value="ECO:0007669"/>
    <property type="project" value="InterPro"/>
</dbReference>
<dbReference type="Proteomes" id="UP000019666">
    <property type="component" value="Unassembled WGS sequence"/>
</dbReference>
<dbReference type="PANTHER" id="PTHR40094">
    <property type="entry name" value="ALPHA-2-MACROGLOBULIN HOMOLOG"/>
    <property type="match status" value="1"/>
</dbReference>
<protein>
    <submittedName>
        <fullName evidence="9">PAN domain protein</fullName>
    </submittedName>
</protein>
<dbReference type="InterPro" id="IPR041462">
    <property type="entry name" value="Bact_A2M_MG6"/>
</dbReference>
<feature type="domain" description="Apple" evidence="6">
    <location>
        <begin position="33"/>
        <end position="95"/>
    </location>
</feature>
<proteinExistence type="inferred from homology"/>
<dbReference type="HOGENOM" id="CLU_000965_1_0_5"/>
<keyword evidence="3" id="KW-0677">Repeat</keyword>
<evidence type="ECO:0000256" key="3">
    <source>
        <dbReference type="ARBA" id="ARBA00022737"/>
    </source>
</evidence>
<evidence type="ECO:0000313" key="10">
    <source>
        <dbReference type="Proteomes" id="UP000019666"/>
    </source>
</evidence>
<dbReference type="PANTHER" id="PTHR40094:SF1">
    <property type="entry name" value="UBIQUITIN DOMAIN-CONTAINING PROTEIN"/>
    <property type="match status" value="1"/>
</dbReference>
<dbReference type="Pfam" id="PF01835">
    <property type="entry name" value="MG2"/>
    <property type="match status" value="1"/>
</dbReference>
<feature type="signal peptide" evidence="5">
    <location>
        <begin position="1"/>
        <end position="18"/>
    </location>
</feature>
<dbReference type="InterPro" id="IPR026284">
    <property type="entry name" value="A2MG_proteobact"/>
</dbReference>
<dbReference type="Pfam" id="PF00207">
    <property type="entry name" value="A2M"/>
    <property type="match status" value="1"/>
</dbReference>
<dbReference type="InterPro" id="IPR051802">
    <property type="entry name" value="YfhM-like"/>
</dbReference>
<dbReference type="PIRSF" id="PIRSF038980">
    <property type="entry name" value="A2M_bac"/>
    <property type="match status" value="1"/>
</dbReference>
<dbReference type="SUPFAM" id="SSF48239">
    <property type="entry name" value="Terpenoid cyclases/Protein prenyltransferases"/>
    <property type="match status" value="1"/>
</dbReference>
<comment type="similarity">
    <text evidence="1">Belongs to the protease inhibitor I39 (alpha-2-macroglobulin) family. Bacterial alpha-2-macroglobulin subfamily.</text>
</comment>
<evidence type="ECO:0000313" key="9">
    <source>
        <dbReference type="EMBL" id="EYD75279.1"/>
    </source>
</evidence>
<dbReference type="InterPro" id="IPR011625">
    <property type="entry name" value="A2M_N_BRD"/>
</dbReference>
<dbReference type="Pfam" id="PF21142">
    <property type="entry name" value="A2M_bMG2"/>
    <property type="match status" value="1"/>
</dbReference>
<dbReference type="InterPro" id="IPR000177">
    <property type="entry name" value="Apple"/>
</dbReference>
<dbReference type="InterPro" id="IPR003609">
    <property type="entry name" value="Pan_app"/>
</dbReference>
<dbReference type="InterPro" id="IPR021868">
    <property type="entry name" value="Alpha_2_Macroglob_MG3"/>
</dbReference>
<dbReference type="OrthoDB" id="9767116at2"/>
<evidence type="ECO:0000256" key="1">
    <source>
        <dbReference type="ARBA" id="ARBA00010556"/>
    </source>
</evidence>
<dbReference type="PATRIC" id="fig|442562.3.peg.3138"/>
<dbReference type="InterPro" id="IPR002890">
    <property type="entry name" value="MG2"/>
</dbReference>
<dbReference type="Pfam" id="PF17973">
    <property type="entry name" value="bMG10"/>
    <property type="match status" value="1"/>
</dbReference>
<evidence type="ECO:0000259" key="8">
    <source>
        <dbReference type="SMART" id="SM01360"/>
    </source>
</evidence>
<dbReference type="EMBL" id="AOSK01000089">
    <property type="protein sequence ID" value="EYD75279.1"/>
    <property type="molecule type" value="Genomic_DNA"/>
</dbReference>
<accession>A0A017HNB8</accession>
<sequence>MRRLIAAGLFALASPALAQDASPDGVPDRRVAISRDVDFYGSDLSQMFDVTLDACQATCLADSSCVAFTYNTAASSCFPKGGVGEVRPFAGGISGRVLDTDAAVLADAAQRVAQLNFLQSYDFESAETLGREIGREHSSDENSSNDLIAWARDWESQGDTLLALKLTGAAIALTDDPGLWRDYARLALLVPTDTDEGSAARARALPAALAATMRGRDATEEAQGLLMLAQALEADGRGQETVPALRLAYRLDPSAEVEAALDRVVGFFGFNVSESHVDSDAAEPRACVLFNEGLRQGFDYAPFVQLPSDALTVSVDEGQLCVEGLTHGQRVTVTLREGLPSASGEALAKSIPLDFYVRDRSPAVRVLSQAYVLPKGGPAAIPVETVNLDEVALSISRVNDRNLLRSLVEGSFSAPLYEWDRDWFERNIGTPVWEGTVEVARGALNADVTTEVPLAEALAGQPAGVYMLAAGVPGENLDDRPATTQWFVLSDLGLATFQGEDGLTVAVRSLADASGVGGAQVTLLSRSNGELGVATTDADGVAQFAAGLTRGEGGAAPALVTVTTGDPEAPTDMAFLSLMDPAFDLSDRGVEGREAAGPMDAFLTTDRGAYRAGETIHATALLRDDKAQAVEGVPLTAVLTRPDGVEYARTTSTIDAAGGHVFAFDIAGNAPRGTWRLAVKADPEADEPLTETRLLVEDFLPERVDVKLTGPEGAALNGTVPVGVQADWLFGAPAADLTLEGEVTLSAAEEVEGFAGWTWGLHDAPFETRMESFGGSVTDATGAARLDVALPFVEEGATQPLEARVAVRAVESSGRPVERTLTVPVAPDRPILGLRLPTDVRESTTARIEVVGLGPDLQPVPMHVAWTVNRLETRYQWYSLDGSWSWEPQTRRVRVGSGEMDLNGPVALNVPVEWGEYEVLVERTDGDYAAASATFYAGWYAPVAAEESPDRLEVSLDAEAYRPGDTATLRIVSEGMGTALVSVLSNRVVAMQAVAVQPGETTVQLPVTDEWGTGAYVAAHLLRPVDGRATGDARSPTRALGLAYAEVDPGDRHLSVGIDAPDEVRPRGPLAVGLQVNGVAAGEQAYVTLAAVDVGILNLTGFESPDPAGHYFGQRRLGVELRDLYGRLIEPGGGAMGILREGGDAGGMGMRSPPPTEQLLAYFEGPVTVDGQGHAEVSFDLPAFNGTVRLMAVAWSPRGVGSAEDEVIVRDPVVLTASLPRVLSPGDESRLRVDLTETEGTGGTYKVEVLTSEGLQIPMTREVPLVDLAAKGTWRRDYRLTASEAGTQDVTVRITTPSGEVLDRTYTLAVAARDPLVAQTHRFTLEPSQTFTFDHTVLSGFAPGTGEASLSVGPLARLNVAGLLTSLDRVPYGCTEQVTSQAMPLLYLSDVARALEIAPAADLDKKVDDAITLVLANQDSSGAFGLWGPTSGDLWLDAYVTDFLSRARAQGHEVPDAAWESAINNLKNQVAYYGDFEQGGQDLAYALLVLAREGKALVGDLRYYADAKADQFATPLAVAQLGAALAAYGDQPRADRLFAQAGQMLDATPPDPLQSIWRADYGTQRRDQAAVLTLAAEAGSTAVNLDRLSSEVGASVNQPASTQESVWTLLAAHALSQDAGESGITVNGVAPTGPVAAHVDGNEEPLRIANTGDRDVDLTVTALGVPEVPGPAGGTGWAIDRTYYTMEGEPASPGSVAVGTRLVAVLKVTPMGFQAARLMVNDPLPGGFEIDNPDLLSGGDTGALSWLTAIQPANAEARDDRFLAAVDWESQDPFQVAYVVRAVTPGRYHHPAASVEDMYRPAMRAQGATGEVTVQP</sequence>
<evidence type="ECO:0000256" key="5">
    <source>
        <dbReference type="SAM" id="SignalP"/>
    </source>
</evidence>
<evidence type="ECO:0000256" key="2">
    <source>
        <dbReference type="ARBA" id="ARBA00022729"/>
    </source>
</evidence>
<feature type="chain" id="PRO_5001493306" evidence="5">
    <location>
        <begin position="19"/>
        <end position="1816"/>
    </location>
</feature>
<dbReference type="Pfam" id="PF17972">
    <property type="entry name" value="bMG5"/>
    <property type="match status" value="1"/>
</dbReference>
<reference evidence="9 10" key="1">
    <citation type="submission" date="2013-02" db="EMBL/GenBank/DDBJ databases">
        <authorList>
            <person name="Fiebig A."/>
            <person name="Goeker M."/>
            <person name="Klenk H.-P.P."/>
        </authorList>
    </citation>
    <scope>NUCLEOTIDE SEQUENCE [LARGE SCALE GENOMIC DNA]</scope>
    <source>
        <strain evidence="9 10">DSM 19309</strain>
    </source>
</reference>
<dbReference type="GO" id="GO:0004866">
    <property type="term" value="F:endopeptidase inhibitor activity"/>
    <property type="evidence" value="ECO:0007669"/>
    <property type="project" value="InterPro"/>
</dbReference>
<dbReference type="Pfam" id="PF11974">
    <property type="entry name" value="bMG3"/>
    <property type="match status" value="1"/>
</dbReference>
<dbReference type="RefSeq" id="WP_037279914.1">
    <property type="nucleotide sequence ID" value="NZ_KK088566.1"/>
</dbReference>
<dbReference type="InterPro" id="IPR001599">
    <property type="entry name" value="Macroglobln_a2"/>
</dbReference>
<dbReference type="Pfam" id="PF07678">
    <property type="entry name" value="TED_complement"/>
    <property type="match status" value="1"/>
</dbReference>
<comment type="caution">
    <text evidence="9">The sequence shown here is derived from an EMBL/GenBank/DDBJ whole genome shotgun (WGS) entry which is preliminary data.</text>
</comment>
<dbReference type="CDD" id="cd01100">
    <property type="entry name" value="APPLE_Factor_XI_like"/>
    <property type="match status" value="1"/>
</dbReference>
<feature type="domain" description="Alpha-2-macroglobulin" evidence="8">
    <location>
        <begin position="1160"/>
        <end position="1249"/>
    </location>
</feature>
<keyword evidence="2 5" id="KW-0732">Signal</keyword>
<evidence type="ECO:0000259" key="7">
    <source>
        <dbReference type="SMART" id="SM01359"/>
    </source>
</evidence>
<dbReference type="Gene3D" id="3.50.4.10">
    <property type="entry name" value="Hepatocyte Growth Factor"/>
    <property type="match status" value="1"/>
</dbReference>
<dbReference type="Pfam" id="PF17962">
    <property type="entry name" value="bMG6"/>
    <property type="match status" value="1"/>
</dbReference>
<dbReference type="GO" id="GO:0005615">
    <property type="term" value="C:extracellular space"/>
    <property type="evidence" value="ECO:0007669"/>
    <property type="project" value="InterPro"/>
</dbReference>
<dbReference type="SMART" id="SM00223">
    <property type="entry name" value="APPLE"/>
    <property type="match status" value="1"/>
</dbReference>
<dbReference type="Gene3D" id="2.60.40.1930">
    <property type="match status" value="1"/>
</dbReference>
<evidence type="ECO:0000259" key="6">
    <source>
        <dbReference type="SMART" id="SM00223"/>
    </source>
</evidence>
<dbReference type="InterPro" id="IPR041246">
    <property type="entry name" value="Bact_MG10"/>
</dbReference>
<dbReference type="Pfam" id="PF00024">
    <property type="entry name" value="PAN_1"/>
    <property type="match status" value="1"/>
</dbReference>
<gene>
    <name evidence="9" type="ORF">Rumeso_03190</name>
</gene>
<dbReference type="InterPro" id="IPR011626">
    <property type="entry name" value="Alpha-macroglobulin_TED"/>
</dbReference>